<dbReference type="EMBL" id="JAWQEG010000537">
    <property type="protein sequence ID" value="KAK3888717.1"/>
    <property type="molecule type" value="Genomic_DNA"/>
</dbReference>
<feature type="domain" description="HTH CENPB-type" evidence="7">
    <location>
        <begin position="380"/>
        <end position="451"/>
    </location>
</feature>
<dbReference type="SUPFAM" id="SSF46689">
    <property type="entry name" value="Homeodomain-like"/>
    <property type="match status" value="2"/>
</dbReference>
<dbReference type="Gene3D" id="3.30.160.60">
    <property type="entry name" value="Classic Zinc Finger"/>
    <property type="match status" value="1"/>
</dbReference>
<proteinExistence type="predicted"/>
<dbReference type="InterPro" id="IPR050863">
    <property type="entry name" value="CenT-Element_Derived"/>
</dbReference>
<keyword evidence="2" id="KW-0238">DNA-binding</keyword>
<dbReference type="InterPro" id="IPR004875">
    <property type="entry name" value="DDE_SF_endonuclease_dom"/>
</dbReference>
<evidence type="ECO:0000256" key="2">
    <source>
        <dbReference type="ARBA" id="ARBA00023125"/>
    </source>
</evidence>
<keyword evidence="4" id="KW-0479">Metal-binding</keyword>
<dbReference type="SMART" id="SM00355">
    <property type="entry name" value="ZnF_C2H2"/>
    <property type="match status" value="1"/>
</dbReference>
<keyword evidence="9" id="KW-1185">Reference proteome</keyword>
<feature type="region of interest" description="Disordered" evidence="5">
    <location>
        <begin position="234"/>
        <end position="256"/>
    </location>
</feature>
<reference evidence="8" key="1">
    <citation type="submission" date="2023-10" db="EMBL/GenBank/DDBJ databases">
        <title>Genome assemblies of two species of porcelain crab, Petrolisthes cinctipes and Petrolisthes manimaculis (Anomura: Porcellanidae).</title>
        <authorList>
            <person name="Angst P."/>
        </authorList>
    </citation>
    <scope>NUCLEOTIDE SEQUENCE</scope>
    <source>
        <strain evidence="8">PB745_01</strain>
        <tissue evidence="8">Gill</tissue>
    </source>
</reference>
<feature type="compositionally biased region" description="Low complexity" evidence="5">
    <location>
        <begin position="112"/>
        <end position="122"/>
    </location>
</feature>
<dbReference type="PROSITE" id="PS00028">
    <property type="entry name" value="ZINC_FINGER_C2H2_1"/>
    <property type="match status" value="1"/>
</dbReference>
<keyword evidence="3" id="KW-0539">Nucleus</keyword>
<dbReference type="PANTHER" id="PTHR19303">
    <property type="entry name" value="TRANSPOSON"/>
    <property type="match status" value="1"/>
</dbReference>
<dbReference type="InterPro" id="IPR036236">
    <property type="entry name" value="Znf_C2H2_sf"/>
</dbReference>
<gene>
    <name evidence="8" type="ORF">Pcinc_007250</name>
</gene>
<dbReference type="SMART" id="SM00674">
    <property type="entry name" value="CENPB"/>
    <property type="match status" value="1"/>
</dbReference>
<dbReference type="GO" id="GO:0008270">
    <property type="term" value="F:zinc ion binding"/>
    <property type="evidence" value="ECO:0007669"/>
    <property type="project" value="UniProtKB-KW"/>
</dbReference>
<feature type="region of interest" description="Disordered" evidence="5">
    <location>
        <begin position="83"/>
        <end position="142"/>
    </location>
</feature>
<evidence type="ECO:0000256" key="4">
    <source>
        <dbReference type="PROSITE-ProRule" id="PRU00042"/>
    </source>
</evidence>
<sequence length="896" mass="99689">MEDIQRLTACADLERLAAAAATMGYSSDSLPVPAHHHHHHHLPAPVTTTTLASTIVPQYTTTATIAADPYDLSRAQQYAAVTRLTEYQQPSRTTVYEQTRTSSHPPPPAPPTTTTTLSSPSHTHARAPHHQYSADRVAFPPLPSRTPQYTTTTTIPITVTDHNSTAPAATIQYTDVKVVNANTVSTGVPLTQSSLLPIAASPVSQAVSQAVMTFFQEGSSVESATTAVVAVAAPHPQEKRKRKGKKIDQPEKKSEKLPIIGESTANEGPSVNGEEKVNIMMPEVPEPILVENRKYYICSVCDSRFLRKYQFRRHLISHTGEKRGALSLETKVEIIHRIQSGEKQVDLAMEYNVGRSTLSFIMKHSDKFLAVWKNGKFHPDSKRLRGAQREDVEEALYEWYKQALQVHLTITGPILCQKAKDFALKLGYKEFKATHGWLDRFKHRRNITLGRGKPNKEKDNPDDSETSKGDFTGQVLPSVLMEFESNDVFHADEIGLLYRILPNKASIHKGDRCAGGSKSKHRVTVLMCTNMTGTEKFPLLVIGKHGKPKCFKNVKSLPVQYLANPKSWMTSEMFTAWLHDLDSWFVQQNRKVLLILPSRPIHPKSPKLIAVKVLTSPPTFIGPCKLGIAHSLKRNYRRAVLETLISVMEEGDINSKKKKKSKQFPMRLNLLACLHLLAAAWHAVTDVTINNSFQRSGIGKFAIWGMNLIPETNLGTENLELIHKLRSRNFKIPDGITFDEFVMFDDEVQVCHLMDDDDIIAAVTGADVESSDSEEEEEPDLEHKVKVEAKEKGESLSEKVVDEQDYIEDGAEETEEDGPAMTEVDASLDTLRQHIQYQQEGAQEMFRVLTHLEFLIHKGAAAPSKTADATTTVSSATSCIAELNNSSIHQSSETTT</sequence>
<feature type="region of interest" description="Disordered" evidence="5">
    <location>
        <begin position="448"/>
        <end position="470"/>
    </location>
</feature>
<dbReference type="GO" id="GO:0005634">
    <property type="term" value="C:nucleus"/>
    <property type="evidence" value="ECO:0007669"/>
    <property type="project" value="UniProtKB-SubCell"/>
</dbReference>
<dbReference type="Gene3D" id="1.10.10.60">
    <property type="entry name" value="Homeodomain-like"/>
    <property type="match status" value="2"/>
</dbReference>
<evidence type="ECO:0000256" key="3">
    <source>
        <dbReference type="ARBA" id="ARBA00023242"/>
    </source>
</evidence>
<name>A0AAE1G9N9_PETCI</name>
<dbReference type="SUPFAM" id="SSF57667">
    <property type="entry name" value="beta-beta-alpha zinc fingers"/>
    <property type="match status" value="1"/>
</dbReference>
<feature type="compositionally biased region" description="Basic and acidic residues" evidence="5">
    <location>
        <begin position="246"/>
        <end position="256"/>
    </location>
</feature>
<feature type="domain" description="C2H2-type" evidence="6">
    <location>
        <begin position="296"/>
        <end position="323"/>
    </location>
</feature>
<organism evidence="8 9">
    <name type="scientific">Petrolisthes cinctipes</name>
    <name type="common">Flat porcelain crab</name>
    <dbReference type="NCBI Taxonomy" id="88211"/>
    <lineage>
        <taxon>Eukaryota</taxon>
        <taxon>Metazoa</taxon>
        <taxon>Ecdysozoa</taxon>
        <taxon>Arthropoda</taxon>
        <taxon>Crustacea</taxon>
        <taxon>Multicrustacea</taxon>
        <taxon>Malacostraca</taxon>
        <taxon>Eumalacostraca</taxon>
        <taxon>Eucarida</taxon>
        <taxon>Decapoda</taxon>
        <taxon>Pleocyemata</taxon>
        <taxon>Anomura</taxon>
        <taxon>Galatheoidea</taxon>
        <taxon>Porcellanidae</taxon>
        <taxon>Petrolisthes</taxon>
    </lineage>
</organism>
<dbReference type="Pfam" id="PF04218">
    <property type="entry name" value="CENP-B_N"/>
    <property type="match status" value="1"/>
</dbReference>
<evidence type="ECO:0000259" key="6">
    <source>
        <dbReference type="PROSITE" id="PS50157"/>
    </source>
</evidence>
<dbReference type="InterPro" id="IPR007889">
    <property type="entry name" value="HTH_Psq"/>
</dbReference>
<dbReference type="Pfam" id="PF03221">
    <property type="entry name" value="HTH_Tnp_Tc5"/>
    <property type="match status" value="1"/>
</dbReference>
<keyword evidence="4" id="KW-0862">Zinc</keyword>
<evidence type="ECO:0000313" key="9">
    <source>
        <dbReference type="Proteomes" id="UP001286313"/>
    </source>
</evidence>
<dbReference type="InterPro" id="IPR013087">
    <property type="entry name" value="Znf_C2H2_type"/>
</dbReference>
<evidence type="ECO:0000259" key="7">
    <source>
        <dbReference type="PROSITE" id="PS51253"/>
    </source>
</evidence>
<comment type="caution">
    <text evidence="8">The sequence shown here is derived from an EMBL/GenBank/DDBJ whole genome shotgun (WGS) entry which is preliminary data.</text>
</comment>
<feature type="compositionally biased region" description="Polar residues" evidence="5">
    <location>
        <begin position="85"/>
        <end position="100"/>
    </location>
</feature>
<evidence type="ECO:0000313" key="8">
    <source>
        <dbReference type="EMBL" id="KAK3888717.1"/>
    </source>
</evidence>
<dbReference type="Pfam" id="PF03184">
    <property type="entry name" value="DDE_1"/>
    <property type="match status" value="1"/>
</dbReference>
<dbReference type="PANTHER" id="PTHR19303:SF73">
    <property type="entry name" value="PROTEIN PDC2"/>
    <property type="match status" value="1"/>
</dbReference>
<accession>A0AAE1G9N9</accession>
<dbReference type="AlphaFoldDB" id="A0AAE1G9N9"/>
<dbReference type="GO" id="GO:0003677">
    <property type="term" value="F:DNA binding"/>
    <property type="evidence" value="ECO:0007669"/>
    <property type="project" value="UniProtKB-KW"/>
</dbReference>
<feature type="compositionally biased region" description="Basic and acidic residues" evidence="5">
    <location>
        <begin position="454"/>
        <end position="468"/>
    </location>
</feature>
<dbReference type="Proteomes" id="UP001286313">
    <property type="component" value="Unassembled WGS sequence"/>
</dbReference>
<evidence type="ECO:0008006" key="10">
    <source>
        <dbReference type="Google" id="ProtNLM"/>
    </source>
</evidence>
<dbReference type="PROSITE" id="PS51253">
    <property type="entry name" value="HTH_CENPB"/>
    <property type="match status" value="1"/>
</dbReference>
<dbReference type="InterPro" id="IPR006600">
    <property type="entry name" value="HTH_CenpB_DNA-bd_dom"/>
</dbReference>
<protein>
    <recommendedName>
        <fullName evidence="10">Tigger transposable element-derived protein 4</fullName>
    </recommendedName>
</protein>
<dbReference type="PROSITE" id="PS50157">
    <property type="entry name" value="ZINC_FINGER_C2H2_2"/>
    <property type="match status" value="1"/>
</dbReference>
<evidence type="ECO:0000256" key="1">
    <source>
        <dbReference type="ARBA" id="ARBA00004123"/>
    </source>
</evidence>
<keyword evidence="4" id="KW-0863">Zinc-finger</keyword>
<evidence type="ECO:0000256" key="5">
    <source>
        <dbReference type="SAM" id="MobiDB-lite"/>
    </source>
</evidence>
<comment type="subcellular location">
    <subcellularLocation>
        <location evidence="1">Nucleus</location>
    </subcellularLocation>
</comment>
<dbReference type="InterPro" id="IPR009057">
    <property type="entry name" value="Homeodomain-like_sf"/>
</dbReference>